<feature type="coiled-coil region" evidence="1">
    <location>
        <begin position="474"/>
        <end position="529"/>
    </location>
</feature>
<organism evidence="3 4">
    <name type="scientific">Novosphingobium pentaromativorans US6-1</name>
    <dbReference type="NCBI Taxonomy" id="1088721"/>
    <lineage>
        <taxon>Bacteria</taxon>
        <taxon>Pseudomonadati</taxon>
        <taxon>Pseudomonadota</taxon>
        <taxon>Alphaproteobacteria</taxon>
        <taxon>Sphingomonadales</taxon>
        <taxon>Sphingomonadaceae</taxon>
        <taxon>Novosphingobium</taxon>
    </lineage>
</organism>
<dbReference type="Gene3D" id="3.30.930.30">
    <property type="match status" value="1"/>
</dbReference>
<dbReference type="eggNOG" id="ENOG5032PRR">
    <property type="taxonomic scope" value="Bacteria"/>
</dbReference>
<dbReference type="RefSeq" id="WP_007015810.1">
    <property type="nucleotide sequence ID" value="NZ_AGFM01000097.1"/>
</dbReference>
<name>G6EKN2_9SPHN</name>
<dbReference type="OrthoDB" id="7581460at2"/>
<keyword evidence="1" id="KW-0175">Coiled coil</keyword>
<comment type="caution">
    <text evidence="3">The sequence shown here is derived from an EMBL/GenBank/DDBJ whole genome shotgun (WGS) entry which is preliminary data.</text>
</comment>
<evidence type="ECO:0000256" key="1">
    <source>
        <dbReference type="SAM" id="Coils"/>
    </source>
</evidence>
<evidence type="ECO:0000313" key="3">
    <source>
        <dbReference type="EMBL" id="EHJ58153.1"/>
    </source>
</evidence>
<proteinExistence type="predicted"/>
<sequence>MIYVSEAGAVRTMKLSMAELGQAETHGKRQDPSSQRRAIHPGRQPKTSTGLNLRSLYNAHIRGAFVGKTGTKAIHMIVQFPKALVPAENDDEMLREARAFACSVFGEDAIFADRLDRDEKSQHVVDLFIAPRYQKVTKHTCKTAISTSKHLQELAVAKGHWRPDSKSTASLRAQGQALQTAWHHHLTEVMGLPAVRGKKKMTFGSDWKTPEQLALEEAHRDIGKVAEIYRRNGFEFAEDDRTKPVGVKAEFENEFRRLSMSGDHLFEVVRAFAIRNAELAKENEKKLRRAQSLEDAAQLLKRNFDLKVKEVEQQSAQLRERIVELNASLQETVKIRREAEARLLLVADRENAARDKHADLDGREIRVFAREVNLEESERKLKCDREVVTSTLTDAFNIRDAVLEREKEVKKKADLQQARFDLVAEAIDPHSKVRMVIVGDGIAFEGASQEQENLARWKEWTPVPPGVYAMARQVSVMREAMRELDSREEQLRNDSQLLSNNQHQYADSKAALEARNIELAKRETEVREESQHLRKMIAQAELREGEAISSIQKSNDFIRVATAQFNLVAKALDPESNLTLHLTENGSINFDGIKDERERQTIRSNWSSLFKGLQSIAANFQTLNRAVARAISFEEAWKDIPDTEQSAAVKKALKARQEMSEEDSWAQTMAYYQKGMGRSR</sequence>
<feature type="coiled-coil region" evidence="1">
    <location>
        <begin position="276"/>
        <end position="342"/>
    </location>
</feature>
<dbReference type="AlphaFoldDB" id="G6EKN2"/>
<reference evidence="3 4" key="1">
    <citation type="journal article" date="2012" name="J. Bacteriol.">
        <title>Genome sequence of benzo(a)pyrene-degrading bacterium Novosphingobium pentaromativorans US6-1.</title>
        <authorList>
            <person name="Luo Y.R."/>
            <person name="Kang S.G."/>
            <person name="Kim S.J."/>
            <person name="Kim M.R."/>
            <person name="Li N."/>
            <person name="Lee J.H."/>
            <person name="Kwon K.K."/>
        </authorList>
    </citation>
    <scope>NUCLEOTIDE SEQUENCE [LARGE SCALE GENOMIC DNA]</scope>
    <source>
        <strain evidence="3 4">US6-1</strain>
    </source>
</reference>
<dbReference type="KEGG" id="npn:JI59_25640"/>
<dbReference type="EMBL" id="AGFM01000097">
    <property type="protein sequence ID" value="EHJ58153.1"/>
    <property type="molecule type" value="Genomic_DNA"/>
</dbReference>
<protein>
    <submittedName>
        <fullName evidence="3">Uncharacterized protein</fullName>
    </submittedName>
</protein>
<accession>G6EKN2</accession>
<keyword evidence="4" id="KW-1185">Reference proteome</keyword>
<dbReference type="PATRIC" id="fig|1088721.3.peg.4813"/>
<evidence type="ECO:0000313" key="4">
    <source>
        <dbReference type="Proteomes" id="UP000004030"/>
    </source>
</evidence>
<feature type="region of interest" description="Disordered" evidence="2">
    <location>
        <begin position="21"/>
        <end position="49"/>
    </location>
</feature>
<gene>
    <name evidence="3" type="ORF">NSU_4903</name>
</gene>
<dbReference type="Proteomes" id="UP000004030">
    <property type="component" value="Unassembled WGS sequence"/>
</dbReference>
<evidence type="ECO:0000256" key="2">
    <source>
        <dbReference type="SAM" id="MobiDB-lite"/>
    </source>
</evidence>